<dbReference type="InterPro" id="IPR018107">
    <property type="entry name" value="Na-dicarboxylate_symporter_CS"/>
</dbReference>
<dbReference type="Pfam" id="PF00375">
    <property type="entry name" value="SDF"/>
    <property type="match status" value="1"/>
</dbReference>
<gene>
    <name evidence="9" type="primary">gltT_3</name>
    <name evidence="9" type="ORF">SDC9_44707</name>
</gene>
<evidence type="ECO:0000313" key="9">
    <source>
        <dbReference type="EMBL" id="MPL98501.1"/>
    </source>
</evidence>
<dbReference type="PROSITE" id="PS00713">
    <property type="entry name" value="NA_DICARBOXYL_SYMP_1"/>
    <property type="match status" value="1"/>
</dbReference>
<dbReference type="PANTHER" id="PTHR42865:SF7">
    <property type="entry name" value="PROTON_GLUTAMATE-ASPARTATE SYMPORTER"/>
    <property type="match status" value="1"/>
</dbReference>
<dbReference type="InterPro" id="IPR036458">
    <property type="entry name" value="Na:dicarbo_symporter_sf"/>
</dbReference>
<protein>
    <submittedName>
        <fullName evidence="9">Proton/sodium-glutamate symport protein</fullName>
    </submittedName>
</protein>
<feature type="transmembrane region" description="Helical" evidence="8">
    <location>
        <begin position="300"/>
        <end position="317"/>
    </location>
</feature>
<dbReference type="EMBL" id="VSSQ01000612">
    <property type="protein sequence ID" value="MPL98501.1"/>
    <property type="molecule type" value="Genomic_DNA"/>
</dbReference>
<feature type="transmembrane region" description="Helical" evidence="8">
    <location>
        <begin position="324"/>
        <end position="340"/>
    </location>
</feature>
<keyword evidence="3" id="KW-1003">Cell membrane</keyword>
<accession>A0A644W471</accession>
<dbReference type="AlphaFoldDB" id="A0A644W471"/>
<evidence type="ECO:0000256" key="2">
    <source>
        <dbReference type="ARBA" id="ARBA00022448"/>
    </source>
</evidence>
<evidence type="ECO:0000256" key="7">
    <source>
        <dbReference type="ARBA" id="ARBA00023136"/>
    </source>
</evidence>
<proteinExistence type="predicted"/>
<feature type="transmembrane region" description="Helical" evidence="8">
    <location>
        <begin position="181"/>
        <end position="205"/>
    </location>
</feature>
<evidence type="ECO:0000256" key="1">
    <source>
        <dbReference type="ARBA" id="ARBA00004651"/>
    </source>
</evidence>
<dbReference type="PRINTS" id="PR00173">
    <property type="entry name" value="EDTRNSPORT"/>
</dbReference>
<keyword evidence="7 8" id="KW-0472">Membrane</keyword>
<evidence type="ECO:0000256" key="6">
    <source>
        <dbReference type="ARBA" id="ARBA00022989"/>
    </source>
</evidence>
<organism evidence="9">
    <name type="scientific">bioreactor metagenome</name>
    <dbReference type="NCBI Taxonomy" id="1076179"/>
    <lineage>
        <taxon>unclassified sequences</taxon>
        <taxon>metagenomes</taxon>
        <taxon>ecological metagenomes</taxon>
    </lineage>
</organism>
<feature type="transmembrane region" description="Helical" evidence="8">
    <location>
        <begin position="74"/>
        <end position="96"/>
    </location>
</feature>
<feature type="transmembrane region" description="Helical" evidence="8">
    <location>
        <begin position="142"/>
        <end position="160"/>
    </location>
</feature>
<feature type="transmembrane region" description="Helical" evidence="8">
    <location>
        <begin position="346"/>
        <end position="369"/>
    </location>
</feature>
<dbReference type="GO" id="GO:0005886">
    <property type="term" value="C:plasma membrane"/>
    <property type="evidence" value="ECO:0007669"/>
    <property type="project" value="UniProtKB-SubCell"/>
</dbReference>
<dbReference type="InterPro" id="IPR001991">
    <property type="entry name" value="Na-dicarboxylate_symporter"/>
</dbReference>
<feature type="transmembrane region" description="Helical" evidence="8">
    <location>
        <begin position="37"/>
        <end position="62"/>
    </location>
</feature>
<dbReference type="PANTHER" id="PTHR42865">
    <property type="entry name" value="PROTON/GLUTAMATE-ASPARTATE SYMPORTER"/>
    <property type="match status" value="1"/>
</dbReference>
<dbReference type="GO" id="GO:0015293">
    <property type="term" value="F:symporter activity"/>
    <property type="evidence" value="ECO:0007669"/>
    <property type="project" value="UniProtKB-KW"/>
</dbReference>
<keyword evidence="6 8" id="KW-1133">Transmembrane helix</keyword>
<name>A0A644W471_9ZZZZ</name>
<evidence type="ECO:0000256" key="5">
    <source>
        <dbReference type="ARBA" id="ARBA00022847"/>
    </source>
</evidence>
<dbReference type="GO" id="GO:0006835">
    <property type="term" value="P:dicarboxylic acid transport"/>
    <property type="evidence" value="ECO:0007669"/>
    <property type="project" value="TreeGrafter"/>
</dbReference>
<feature type="transmembrane region" description="Helical" evidence="8">
    <location>
        <begin position="252"/>
        <end position="272"/>
    </location>
</feature>
<keyword evidence="4 8" id="KW-0812">Transmembrane</keyword>
<dbReference type="Gene3D" id="1.10.3860.10">
    <property type="entry name" value="Sodium:dicarboxylate symporter"/>
    <property type="match status" value="1"/>
</dbReference>
<evidence type="ECO:0000256" key="8">
    <source>
        <dbReference type="SAM" id="Phobius"/>
    </source>
</evidence>
<evidence type="ECO:0000256" key="3">
    <source>
        <dbReference type="ARBA" id="ARBA00022475"/>
    </source>
</evidence>
<keyword evidence="5" id="KW-0769">Symport</keyword>
<feature type="transmembrane region" description="Helical" evidence="8">
    <location>
        <begin position="7"/>
        <end position="25"/>
    </location>
</feature>
<reference evidence="9" key="1">
    <citation type="submission" date="2019-08" db="EMBL/GenBank/DDBJ databases">
        <authorList>
            <person name="Kucharzyk K."/>
            <person name="Murdoch R.W."/>
            <person name="Higgins S."/>
            <person name="Loffler F."/>
        </authorList>
    </citation>
    <scope>NUCLEOTIDE SEQUENCE</scope>
</reference>
<comment type="subcellular location">
    <subcellularLocation>
        <location evidence="1">Cell membrane</location>
        <topology evidence="1">Multi-pass membrane protein</topology>
    </subcellularLocation>
</comment>
<comment type="caution">
    <text evidence="9">The sequence shown here is derived from an EMBL/GenBank/DDBJ whole genome shotgun (WGS) entry which is preliminary data.</text>
</comment>
<dbReference type="SUPFAM" id="SSF118215">
    <property type="entry name" value="Proton glutamate symport protein"/>
    <property type="match status" value="1"/>
</dbReference>
<keyword evidence="2" id="KW-0813">Transport</keyword>
<sequence>MKKLGLTSKIFIGFALGIILGLIFKEKVLILKPLGDIFLTLIKMIVVPLVFCSITSGVASIGDINRLKRIGSRTVIYFVVTTMLAGIIGLLIANFVQPGAGVDLNMIQASSKFQAKEMPTLAKTLLDMFPSNPIKSMVDGNLMQIIVFSLFLGVSLTMLGEKGKKVIDLFNSGTEAMYKMTAIVMEFSPIGVAALMACSIGEYGIKIFGPLGKFIMTDYLGLLTVIIIMYIPMLKFIAKVPLGYFFKKVLQIWMVTASTTSSSGTLPVTIGVTKKRFGVPDEIAEFILPLGATMNMNGAVVYYSAAVMFVSQIYGIHMELSQQILTIVLATIISIGSPGIPGGGIVMTIMLLTTMGLPMEIVGMIAGIYRILDMGHTTLNVTGDVVTSLCISRSEKVLNDSVYDEVETVSSSDIV</sequence>
<evidence type="ECO:0000256" key="4">
    <source>
        <dbReference type="ARBA" id="ARBA00022692"/>
    </source>
</evidence>
<feature type="transmembrane region" description="Helical" evidence="8">
    <location>
        <begin position="211"/>
        <end position="231"/>
    </location>
</feature>